<feature type="transmembrane region" description="Helical" evidence="1">
    <location>
        <begin position="149"/>
        <end position="169"/>
    </location>
</feature>
<dbReference type="AlphaFoldDB" id="A0A0E1XCZ4"/>
<dbReference type="InterPro" id="IPR052712">
    <property type="entry name" value="Acid_resist_chaperone_HdeD"/>
</dbReference>
<feature type="transmembrane region" description="Helical" evidence="1">
    <location>
        <begin position="97"/>
        <end position="118"/>
    </location>
</feature>
<dbReference type="Pfam" id="PF03729">
    <property type="entry name" value="DUF308"/>
    <property type="match status" value="2"/>
</dbReference>
<gene>
    <name evidence="2" type="ORF">HMPREF0769_10447</name>
</gene>
<feature type="transmembrane region" description="Helical" evidence="1">
    <location>
        <begin position="70"/>
        <end position="91"/>
    </location>
</feature>
<reference evidence="2" key="1">
    <citation type="submission" date="2010-05" db="EMBL/GenBank/DDBJ databases">
        <authorList>
            <person name="Muzny D."/>
            <person name="Qin X."/>
            <person name="Buhay C."/>
            <person name="Dugan-Rocha S."/>
            <person name="Ding Y."/>
            <person name="Chen G."/>
            <person name="Hawes A."/>
            <person name="Holder M."/>
            <person name="Jhangiani S."/>
            <person name="Johnson A."/>
            <person name="Khan Z."/>
            <person name="Li Z."/>
            <person name="Liu W."/>
            <person name="Liu X."/>
            <person name="Perez L."/>
            <person name="Shen H."/>
            <person name="Wang Q."/>
            <person name="Watt J."/>
            <person name="Xi L."/>
            <person name="Xin Y."/>
            <person name="Zhou J."/>
            <person name="Deng J."/>
            <person name="Jiang H."/>
            <person name="Liu Y."/>
            <person name="Qu J."/>
            <person name="Song X.-Z."/>
            <person name="Zhang L."/>
            <person name="Villasana D."/>
            <person name="Johnson A."/>
            <person name="Liu J."/>
            <person name="Liyanage D."/>
            <person name="Lorensuhewa L."/>
            <person name="Robinson T."/>
            <person name="Song A."/>
            <person name="Song B.-B."/>
            <person name="Dinh H."/>
            <person name="Thornton R."/>
            <person name="Coyle M."/>
            <person name="Francisco L."/>
            <person name="Jackson L."/>
            <person name="Javaid M."/>
            <person name="Korchina V."/>
            <person name="Kovar C."/>
            <person name="Mata R."/>
            <person name="Mathew T."/>
            <person name="Ngo R."/>
            <person name="Nguyen L."/>
            <person name="Nguyen N."/>
            <person name="Okwuonu G."/>
            <person name="Ongeri F."/>
            <person name="Pham C."/>
            <person name="Simmons D."/>
            <person name="Wilczek-Boney K."/>
            <person name="Hale W."/>
            <person name="Jakkamsetti A."/>
            <person name="Pham P."/>
            <person name="Ruth R."/>
            <person name="San Lucas F."/>
            <person name="Warren J."/>
            <person name="Zhang J."/>
            <person name="Zhao Z."/>
            <person name="Zhou C."/>
            <person name="Zhu D."/>
            <person name="Lee S."/>
            <person name="Bess C."/>
            <person name="Blankenburg K."/>
            <person name="Forbes L."/>
            <person name="Fu Q."/>
            <person name="Gubbala S."/>
            <person name="Hirani K."/>
            <person name="Jayaseelan J.C."/>
            <person name="Lara F."/>
            <person name="Munidasa M."/>
            <person name="Palculict T."/>
            <person name="Patil S."/>
            <person name="Pu L.-L."/>
            <person name="Saada N."/>
            <person name="Tang L."/>
            <person name="Weissenberger G."/>
            <person name="Zhu Y."/>
            <person name="Hemphill L."/>
            <person name="Shang Y."/>
            <person name="Youmans B."/>
            <person name="Ayvaz T."/>
            <person name="Ross M."/>
            <person name="Santibanez J."/>
            <person name="Aqrawi P."/>
            <person name="Gross S."/>
            <person name="Joshi V."/>
            <person name="Fowler G."/>
            <person name="Nazareth L."/>
            <person name="Reid J."/>
            <person name="Worley K."/>
            <person name="Petrosino J."/>
            <person name="Highlander S."/>
            <person name="Gibbs R."/>
        </authorList>
    </citation>
    <scope>NUCLEOTIDE SEQUENCE [LARGE SCALE GENOMIC DNA]</scope>
    <source>
        <strain evidence="2">MN8</strain>
    </source>
</reference>
<keyword evidence="1" id="KW-0812">Transmembrane</keyword>
<sequence length="173" mass="19088">MIVMEKGNQGIKWSSLIMGVLLLMLAVVIFTFPIENFYAITWLIGLFVLINGVIQIVYRRKAKALVGGNQNWILFMGIVDILFGLIVIFNVGASSAFFIYMFAFWFIFSSIAGLFTFSGSGSLKLISVIFNLLGIVFGVILLFNPLMGIVFISTMIAIAFVFVGVIYVVDALA</sequence>
<feature type="transmembrane region" description="Helical" evidence="1">
    <location>
        <begin position="38"/>
        <end position="58"/>
    </location>
</feature>
<evidence type="ECO:0000256" key="1">
    <source>
        <dbReference type="SAM" id="Phobius"/>
    </source>
</evidence>
<dbReference type="PANTHER" id="PTHR34989">
    <property type="entry name" value="PROTEIN HDED"/>
    <property type="match status" value="1"/>
</dbReference>
<comment type="caution">
    <text evidence="2">The sequence shown here is derived from an EMBL/GenBank/DDBJ whole genome shotgun (WGS) entry which is preliminary data.</text>
</comment>
<evidence type="ECO:0000313" key="2">
    <source>
        <dbReference type="EMBL" id="EFH96445.1"/>
    </source>
</evidence>
<dbReference type="Proteomes" id="UP000003455">
    <property type="component" value="Chromosome"/>
</dbReference>
<dbReference type="InterPro" id="IPR005325">
    <property type="entry name" value="DUF308_memb"/>
</dbReference>
<proteinExistence type="predicted"/>
<dbReference type="HOGENOM" id="CLU_091585_7_1_9"/>
<evidence type="ECO:0008006" key="3">
    <source>
        <dbReference type="Google" id="ProtNLM"/>
    </source>
</evidence>
<dbReference type="EMBL" id="ACJA02000001">
    <property type="protein sequence ID" value="EFH96445.1"/>
    <property type="molecule type" value="Genomic_DNA"/>
</dbReference>
<keyword evidence="1" id="KW-1133">Transmembrane helix</keyword>
<accession>A0A0E1XCZ4</accession>
<name>A0A0E1XCZ4_STAAU</name>
<dbReference type="GO" id="GO:0005886">
    <property type="term" value="C:plasma membrane"/>
    <property type="evidence" value="ECO:0007669"/>
    <property type="project" value="TreeGrafter"/>
</dbReference>
<protein>
    <recommendedName>
        <fullName evidence="3">HdeD family acid-resistance protein</fullName>
    </recommendedName>
</protein>
<keyword evidence="1" id="KW-0472">Membrane</keyword>
<dbReference type="PANTHER" id="PTHR34989:SF1">
    <property type="entry name" value="PROTEIN HDED"/>
    <property type="match status" value="1"/>
</dbReference>
<feature type="transmembrane region" description="Helical" evidence="1">
    <location>
        <begin position="125"/>
        <end position="143"/>
    </location>
</feature>
<organism evidence="2">
    <name type="scientific">Staphylococcus aureus subsp. aureus MN8</name>
    <dbReference type="NCBI Taxonomy" id="548470"/>
    <lineage>
        <taxon>Bacteria</taxon>
        <taxon>Bacillati</taxon>
        <taxon>Bacillota</taxon>
        <taxon>Bacilli</taxon>
        <taxon>Bacillales</taxon>
        <taxon>Staphylococcaceae</taxon>
        <taxon>Staphylococcus</taxon>
    </lineage>
</organism>
<feature type="transmembrane region" description="Helical" evidence="1">
    <location>
        <begin position="12"/>
        <end position="32"/>
    </location>
</feature>